<dbReference type="AlphaFoldDB" id="A0A9P7KFH0"/>
<reference evidence="5" key="2">
    <citation type="submission" date="2021-10" db="EMBL/GenBank/DDBJ databases">
        <title>Phylogenomics reveals ancestral predisposition of the termite-cultivated fungus Termitomyces towards a domesticated lifestyle.</title>
        <authorList>
            <person name="Auxier B."/>
            <person name="Grum-Grzhimaylo A."/>
            <person name="Cardenas M.E."/>
            <person name="Lodge J.D."/>
            <person name="Laessoe T."/>
            <person name="Pedersen O."/>
            <person name="Smith M.E."/>
            <person name="Kuyper T.W."/>
            <person name="Franco-Molano E.A."/>
            <person name="Baroni T.J."/>
            <person name="Aanen D.K."/>
        </authorList>
    </citation>
    <scope>NUCLEOTIDE SEQUENCE</scope>
    <source>
        <strain evidence="5">D49</strain>
    </source>
</reference>
<evidence type="ECO:0000259" key="4">
    <source>
        <dbReference type="PROSITE" id="PS50158"/>
    </source>
</evidence>
<dbReference type="InterPro" id="IPR036875">
    <property type="entry name" value="Znf_CCHC_sf"/>
</dbReference>
<sequence length="167" mass="18340">ATPKHKQLNLGPELRPKAVTGGAERKLRGACWNCGEKGHMRNKCPKPKVEKEKGKKGKAVAAAVESDSEEDGVFAAKDVEDCKSNVGSMPELQLVSDSEAKDCNDYQRSEAKSDFFDEVPEIPDYPLEQFYIYNSDEEVIDEPMEDPILQSLAASEHKPEVAAAAIC</sequence>
<dbReference type="InterPro" id="IPR001878">
    <property type="entry name" value="Znf_CCHC"/>
</dbReference>
<keyword evidence="2" id="KW-0479">Metal-binding</keyword>
<organism evidence="5 6">
    <name type="scientific">Sphagnurus paluster</name>
    <dbReference type="NCBI Taxonomy" id="117069"/>
    <lineage>
        <taxon>Eukaryota</taxon>
        <taxon>Fungi</taxon>
        <taxon>Dikarya</taxon>
        <taxon>Basidiomycota</taxon>
        <taxon>Agaricomycotina</taxon>
        <taxon>Agaricomycetes</taxon>
        <taxon>Agaricomycetidae</taxon>
        <taxon>Agaricales</taxon>
        <taxon>Tricholomatineae</taxon>
        <taxon>Lyophyllaceae</taxon>
        <taxon>Sphagnurus</taxon>
    </lineage>
</organism>
<dbReference type="PROSITE" id="PS50158">
    <property type="entry name" value="ZF_CCHC"/>
    <property type="match status" value="1"/>
</dbReference>
<evidence type="ECO:0000256" key="1">
    <source>
        <dbReference type="ARBA" id="ARBA00022664"/>
    </source>
</evidence>
<dbReference type="SUPFAM" id="SSF57756">
    <property type="entry name" value="Retrovirus zinc finger-like domains"/>
    <property type="match status" value="1"/>
</dbReference>
<feature type="region of interest" description="Disordered" evidence="3">
    <location>
        <begin position="1"/>
        <end position="22"/>
    </location>
</feature>
<evidence type="ECO:0000256" key="2">
    <source>
        <dbReference type="PROSITE-ProRule" id="PRU00047"/>
    </source>
</evidence>
<dbReference type="Proteomes" id="UP000717328">
    <property type="component" value="Unassembled WGS sequence"/>
</dbReference>
<dbReference type="GO" id="GO:0003676">
    <property type="term" value="F:nucleic acid binding"/>
    <property type="evidence" value="ECO:0007669"/>
    <property type="project" value="InterPro"/>
</dbReference>
<protein>
    <recommendedName>
        <fullName evidence="4">CCHC-type domain-containing protein</fullName>
    </recommendedName>
</protein>
<evidence type="ECO:0000256" key="3">
    <source>
        <dbReference type="SAM" id="MobiDB-lite"/>
    </source>
</evidence>
<dbReference type="SMART" id="SM00343">
    <property type="entry name" value="ZnF_C2HC"/>
    <property type="match status" value="1"/>
</dbReference>
<dbReference type="GO" id="GO:0006397">
    <property type="term" value="P:mRNA processing"/>
    <property type="evidence" value="ECO:0007669"/>
    <property type="project" value="UniProtKB-KW"/>
</dbReference>
<accession>A0A9P7KFH0</accession>
<reference evidence="5" key="1">
    <citation type="submission" date="2021-02" db="EMBL/GenBank/DDBJ databases">
        <authorList>
            <person name="Nieuwenhuis M."/>
            <person name="Van De Peppel L.J.J."/>
        </authorList>
    </citation>
    <scope>NUCLEOTIDE SEQUENCE</scope>
    <source>
        <strain evidence="5">D49</strain>
    </source>
</reference>
<comment type="caution">
    <text evidence="5">The sequence shown here is derived from an EMBL/GenBank/DDBJ whole genome shotgun (WGS) entry which is preliminary data.</text>
</comment>
<proteinExistence type="predicted"/>
<keyword evidence="2" id="KW-0862">Zinc</keyword>
<keyword evidence="1" id="KW-0507">mRNA processing</keyword>
<dbReference type="Gene3D" id="4.10.60.10">
    <property type="entry name" value="Zinc finger, CCHC-type"/>
    <property type="match status" value="1"/>
</dbReference>
<gene>
    <name evidence="5" type="ORF">H0H81_008711</name>
</gene>
<dbReference type="EMBL" id="JABCKI010002450">
    <property type="protein sequence ID" value="KAG5645871.1"/>
    <property type="molecule type" value="Genomic_DNA"/>
</dbReference>
<feature type="non-terminal residue" evidence="5">
    <location>
        <position position="1"/>
    </location>
</feature>
<keyword evidence="6" id="KW-1185">Reference proteome</keyword>
<evidence type="ECO:0000313" key="6">
    <source>
        <dbReference type="Proteomes" id="UP000717328"/>
    </source>
</evidence>
<dbReference type="Pfam" id="PF00098">
    <property type="entry name" value="zf-CCHC"/>
    <property type="match status" value="1"/>
</dbReference>
<dbReference type="GO" id="GO:0008270">
    <property type="term" value="F:zinc ion binding"/>
    <property type="evidence" value="ECO:0007669"/>
    <property type="project" value="UniProtKB-KW"/>
</dbReference>
<name>A0A9P7KFH0_9AGAR</name>
<feature type="domain" description="CCHC-type" evidence="4">
    <location>
        <begin position="31"/>
        <end position="46"/>
    </location>
</feature>
<evidence type="ECO:0000313" key="5">
    <source>
        <dbReference type="EMBL" id="KAG5645871.1"/>
    </source>
</evidence>
<keyword evidence="2" id="KW-0863">Zinc-finger</keyword>